<name>A0A3L8PVV7_9GAMM</name>
<dbReference type="RefSeq" id="WP_121839247.1">
    <property type="nucleotide sequence ID" value="NZ_ML014782.1"/>
</dbReference>
<dbReference type="Proteomes" id="UP000281474">
    <property type="component" value="Unassembled WGS sequence"/>
</dbReference>
<protein>
    <submittedName>
        <fullName evidence="1">Uncharacterized protein</fullName>
    </submittedName>
</protein>
<dbReference type="EMBL" id="QZEI01000033">
    <property type="protein sequence ID" value="RLV59500.1"/>
    <property type="molecule type" value="Genomic_DNA"/>
</dbReference>
<dbReference type="OrthoDB" id="6397990at2"/>
<evidence type="ECO:0000313" key="1">
    <source>
        <dbReference type="EMBL" id="RLV59500.1"/>
    </source>
</evidence>
<sequence>MATALTNLFLSSAQIESEYYHSILHYGVKKTHKSFWIHETNFSIRHCRQGNQTTLLQPIVEGFVSPPTSFQIFLSSEKTQRYRQFHATHDKDTLSRFTAVINSPAVRANASSFENFHLNHTDERACENTCCYTQVSIASIDVGPDSSVGELRDAFIQSLLIRGKQATHENFFCGNSQLAISMSQTTPDFYIVTVNQSLLPHHRQKVLTEKLASMLNNPDNQSCFNAAMLGREIELVKSQVAVQLPDELLSLLTQFDDTQEEQITLSFYDPIKKEDIEADTAPLHRHLEAIYRFEDDTPEYSLNALKALKDKIPPQQYQQLNLNQLETKLLKRVSEKESIPNLKEFVMSLRTTSYKDIESDKSCCVTGLDLHQEKNEDIIQIKMSNNTWNMVSKNNVMKLFDVTESARHPLTNKVLEADDFRAVPVNEYVTRSSA</sequence>
<evidence type="ECO:0000313" key="2">
    <source>
        <dbReference type="Proteomes" id="UP000281474"/>
    </source>
</evidence>
<proteinExistence type="predicted"/>
<organism evidence="1 2">
    <name type="scientific">Parashewanella curva</name>
    <dbReference type="NCBI Taxonomy" id="2338552"/>
    <lineage>
        <taxon>Bacteria</taxon>
        <taxon>Pseudomonadati</taxon>
        <taxon>Pseudomonadota</taxon>
        <taxon>Gammaproteobacteria</taxon>
        <taxon>Alteromonadales</taxon>
        <taxon>Shewanellaceae</taxon>
        <taxon>Parashewanella</taxon>
    </lineage>
</organism>
<dbReference type="AlphaFoldDB" id="A0A3L8PVV7"/>
<reference evidence="1 2" key="1">
    <citation type="submission" date="2018-09" db="EMBL/GenBank/DDBJ databases">
        <title>Phylogeny of the Shewanellaceae, and recommendation for two new genera, Pseudoshewanella and Parashewanella.</title>
        <authorList>
            <person name="Wang G."/>
        </authorList>
    </citation>
    <scope>NUCLEOTIDE SEQUENCE [LARGE SCALE GENOMIC DNA]</scope>
    <source>
        <strain evidence="1 2">C51</strain>
    </source>
</reference>
<keyword evidence="2" id="KW-1185">Reference proteome</keyword>
<comment type="caution">
    <text evidence="1">The sequence shown here is derived from an EMBL/GenBank/DDBJ whole genome shotgun (WGS) entry which is preliminary data.</text>
</comment>
<accession>A0A3L8PVV7</accession>
<gene>
    <name evidence="1" type="ORF">D5018_11985</name>
</gene>